<keyword evidence="8" id="KW-1185">Reference proteome</keyword>
<evidence type="ECO:0000256" key="1">
    <source>
        <dbReference type="ARBA" id="ARBA00004196"/>
    </source>
</evidence>
<dbReference type="Proteomes" id="UP001055437">
    <property type="component" value="Chromosome"/>
</dbReference>
<keyword evidence="3" id="KW-0479">Metal-binding</keyword>
<dbReference type="PANTHER" id="PTHR42953:SF1">
    <property type="entry name" value="METAL-BINDING PROTEIN HI_0362-RELATED"/>
    <property type="match status" value="1"/>
</dbReference>
<sequence>MKKLTYILVIVTLGLFMGLGIFSSPLLVNATNEFDKEREVFLNITTVSKPQYYMVKSLVGDKHNVEYLFSTEEEIEKFKVDENIINNVSNIDLFIYTGLNYEPWINNLIDNLKKGSIGVINISRGVRPLGYEVNNSAKENPYYFLGYNEYKIALYNIKQSLQERDIKNKDFYEANYNKKIEELNGIIEPLKKEIGKHKNYTVIVNTDEFDYLLKDLGINFIKIKGEPSKRSIDGKILNESNIVFIKDKSKPMKETEESTDISNEEKLKYDTVELIKFDGKISFDELMINNIKLIADTLKKLPLQ</sequence>
<evidence type="ECO:0000313" key="6">
    <source>
        <dbReference type="EMBL" id="USS01376.1"/>
    </source>
</evidence>
<evidence type="ECO:0000313" key="5">
    <source>
        <dbReference type="EMBL" id="AYE34783.1"/>
    </source>
</evidence>
<name>A0A9N7JL89_CLOSE</name>
<reference evidence="5 7" key="1">
    <citation type="submission" date="2017-09" db="EMBL/GenBank/DDBJ databases">
        <authorList>
            <person name="Thomas P."/>
            <person name="Seyboldt C."/>
        </authorList>
    </citation>
    <scope>NUCLEOTIDE SEQUENCE [LARGE SCALE GENOMIC DNA]</scope>
    <source>
        <strain evidence="5 7">DSM 7534</strain>
    </source>
</reference>
<dbReference type="RefSeq" id="WP_066674234.1">
    <property type="nucleotide sequence ID" value="NZ_CABMIZ010000004.1"/>
</dbReference>
<comment type="subcellular location">
    <subcellularLocation>
        <location evidence="1">Cell envelope</location>
    </subcellularLocation>
</comment>
<dbReference type="GO" id="GO:0030001">
    <property type="term" value="P:metal ion transport"/>
    <property type="evidence" value="ECO:0007669"/>
    <property type="project" value="InterPro"/>
</dbReference>
<dbReference type="Proteomes" id="UP000280586">
    <property type="component" value="Chromosome"/>
</dbReference>
<dbReference type="KEGG" id="csep:CP523_10415"/>
<evidence type="ECO:0000313" key="7">
    <source>
        <dbReference type="Proteomes" id="UP000280586"/>
    </source>
</evidence>
<keyword evidence="4" id="KW-0732">Signal</keyword>
<dbReference type="EMBL" id="CP023671">
    <property type="protein sequence ID" value="AYE34783.1"/>
    <property type="molecule type" value="Genomic_DNA"/>
</dbReference>
<accession>A0A9N7JL89</accession>
<dbReference type="GeneID" id="303561094"/>
<organism evidence="5 7">
    <name type="scientific">Clostridium septicum</name>
    <dbReference type="NCBI Taxonomy" id="1504"/>
    <lineage>
        <taxon>Bacteria</taxon>
        <taxon>Bacillati</taxon>
        <taxon>Bacillota</taxon>
        <taxon>Clostridia</taxon>
        <taxon>Eubacteriales</taxon>
        <taxon>Clostridiaceae</taxon>
        <taxon>Clostridium</taxon>
    </lineage>
</organism>
<evidence type="ECO:0000256" key="3">
    <source>
        <dbReference type="ARBA" id="ARBA00022723"/>
    </source>
</evidence>
<dbReference type="InterPro" id="IPR050492">
    <property type="entry name" value="Bact_metal-bind_prot9"/>
</dbReference>
<evidence type="ECO:0000313" key="8">
    <source>
        <dbReference type="Proteomes" id="UP001055437"/>
    </source>
</evidence>
<dbReference type="SUPFAM" id="SSF53807">
    <property type="entry name" value="Helical backbone' metal receptor"/>
    <property type="match status" value="1"/>
</dbReference>
<proteinExistence type="predicted"/>
<gene>
    <name evidence="5" type="ORF">CP523_10415</name>
    <name evidence="6" type="ORF">NH397_02760</name>
</gene>
<dbReference type="GO" id="GO:0046872">
    <property type="term" value="F:metal ion binding"/>
    <property type="evidence" value="ECO:0007669"/>
    <property type="project" value="UniProtKB-KW"/>
</dbReference>
<dbReference type="AlphaFoldDB" id="A0A9N7JL89"/>
<dbReference type="EMBL" id="CP099799">
    <property type="protein sequence ID" value="USS01376.1"/>
    <property type="molecule type" value="Genomic_DNA"/>
</dbReference>
<reference evidence="6" key="2">
    <citation type="submission" date="2022-06" db="EMBL/GenBank/DDBJ databases">
        <authorList>
            <person name="Holder M.E."/>
            <person name="Ajami N.J."/>
            <person name="Petrosino J.F."/>
        </authorList>
    </citation>
    <scope>NUCLEOTIDE SEQUENCE</scope>
    <source>
        <strain evidence="6">RMA 8861</strain>
    </source>
</reference>
<dbReference type="Gene3D" id="3.40.50.1980">
    <property type="entry name" value="Nitrogenase molybdenum iron protein domain"/>
    <property type="match status" value="1"/>
</dbReference>
<evidence type="ECO:0000256" key="4">
    <source>
        <dbReference type="ARBA" id="ARBA00022729"/>
    </source>
</evidence>
<dbReference type="OrthoDB" id="1929331at2"/>
<dbReference type="InterPro" id="IPR006127">
    <property type="entry name" value="ZnuA-like"/>
</dbReference>
<dbReference type="GO" id="GO:0030313">
    <property type="term" value="C:cell envelope"/>
    <property type="evidence" value="ECO:0007669"/>
    <property type="project" value="UniProtKB-SubCell"/>
</dbReference>
<evidence type="ECO:0000256" key="2">
    <source>
        <dbReference type="ARBA" id="ARBA00022448"/>
    </source>
</evidence>
<protein>
    <submittedName>
        <fullName evidence="5 6">ABC transporter substrate-binding protein</fullName>
    </submittedName>
</protein>
<dbReference type="Pfam" id="PF01297">
    <property type="entry name" value="ZnuA"/>
    <property type="match status" value="1"/>
</dbReference>
<dbReference type="PANTHER" id="PTHR42953">
    <property type="entry name" value="HIGH-AFFINITY ZINC UPTAKE SYSTEM PROTEIN ZNUA-RELATED"/>
    <property type="match status" value="1"/>
</dbReference>
<keyword evidence="2" id="KW-0813">Transport</keyword>